<dbReference type="Proteomes" id="UP001551482">
    <property type="component" value="Unassembled WGS sequence"/>
</dbReference>
<feature type="transmembrane region" description="Helical" evidence="8">
    <location>
        <begin position="47"/>
        <end position="63"/>
    </location>
</feature>
<feature type="transmembrane region" description="Helical" evidence="8">
    <location>
        <begin position="424"/>
        <end position="443"/>
    </location>
</feature>
<proteinExistence type="inferred from homology"/>
<feature type="domain" description="Integral membrane bound transporter" evidence="10">
    <location>
        <begin position="361"/>
        <end position="486"/>
    </location>
</feature>
<dbReference type="PANTHER" id="PTHR30509">
    <property type="entry name" value="P-HYDROXYBENZOIC ACID EFFLUX PUMP SUBUNIT-RELATED"/>
    <property type="match status" value="1"/>
</dbReference>
<feature type="transmembrane region" description="Helical" evidence="8">
    <location>
        <begin position="144"/>
        <end position="166"/>
    </location>
</feature>
<feature type="transmembrane region" description="Helical" evidence="8">
    <location>
        <begin position="473"/>
        <end position="491"/>
    </location>
</feature>
<sequence length="678" mass="70836">MGHAAGDAHWFLRALAPRRAPIPWAAAGRAALALAGPLAIGVAADEVAYGVLASLGALNMVVLDRDEAYRLRIIRMVPPQLAGALGIVMGHQTADRGWTTVLVLVATAFVSGVISPVGGIASSCGLMLLLMTVVGTGVPMPDPWWLPPVLLVTGGAGVLLLALVAWPWRRGRPERAAVAEVYYAAADRLRAAGRPGRPLPGAGHDIGAAIDQAYDVLVRHRAGSPGRDPATQHLMIQLNAVNPILEAIAALVREAPVDPKFAEAITRLGDAVATGRDVAVEPGFVPRTPAETAMRAALRHAAGRLAPPPPDATGVFAHDPDSLGVPHMAWGPRAGLRNMATVVASRAAWTYGARLALCIGIASVLVQVADLPRSYWVALTITFVLKPDFGSVFVRGVLRAAGTLVGVAVAAALLTYVPRGWPDVPVVAVLGFLLPIATSRSYGMQTAAITPLMLLFTDQLGHGGVGGLVPARTLDTLLGCAIVLVFGYLLWPDGRRTRLREMVAGAAEANGAYLRLLLAEGEGGRAGRSRARRRAYNTLTGARTAFQQALAEPPPTSRRAAAFWPVLVAVERMTDSISASSAYVDGGAPVPDQDTVDAVAERIDAFARAVGQGRPVEAVPDTQVDPPSAVSADSRAPRHGASADHVTTEGSALLNGVRMDVETACTLYDQALPGARMR</sequence>
<keyword evidence="3 8" id="KW-0812">Transmembrane</keyword>
<dbReference type="InterPro" id="IPR049453">
    <property type="entry name" value="Memb_transporter_dom"/>
</dbReference>
<dbReference type="EMBL" id="JBEZFP010000008">
    <property type="protein sequence ID" value="MEU8132810.1"/>
    <property type="molecule type" value="Genomic_DNA"/>
</dbReference>
<name>A0ABV3DAN4_9ACTN</name>
<organism evidence="11 12">
    <name type="scientific">Streptodolium elevatio</name>
    <dbReference type="NCBI Taxonomy" id="3157996"/>
    <lineage>
        <taxon>Bacteria</taxon>
        <taxon>Bacillati</taxon>
        <taxon>Actinomycetota</taxon>
        <taxon>Actinomycetes</taxon>
        <taxon>Kitasatosporales</taxon>
        <taxon>Streptomycetaceae</taxon>
        <taxon>Streptodolium</taxon>
    </lineage>
</organism>
<dbReference type="Pfam" id="PF12805">
    <property type="entry name" value="FUSC-like"/>
    <property type="match status" value="1"/>
</dbReference>
<dbReference type="RefSeq" id="WP_358349257.1">
    <property type="nucleotide sequence ID" value="NZ_JBEZFP010000008.1"/>
</dbReference>
<feature type="transmembrane region" description="Helical" evidence="8">
    <location>
        <begin position="355"/>
        <end position="376"/>
    </location>
</feature>
<evidence type="ECO:0000256" key="3">
    <source>
        <dbReference type="ARBA" id="ARBA00022692"/>
    </source>
</evidence>
<evidence type="ECO:0000256" key="7">
    <source>
        <dbReference type="SAM" id="MobiDB-lite"/>
    </source>
</evidence>
<evidence type="ECO:0000256" key="4">
    <source>
        <dbReference type="ARBA" id="ARBA00022989"/>
    </source>
</evidence>
<evidence type="ECO:0000313" key="12">
    <source>
        <dbReference type="Proteomes" id="UP001551482"/>
    </source>
</evidence>
<keyword evidence="5 8" id="KW-0472">Membrane</keyword>
<evidence type="ECO:0000256" key="6">
    <source>
        <dbReference type="ARBA" id="ARBA00043993"/>
    </source>
</evidence>
<evidence type="ECO:0000256" key="5">
    <source>
        <dbReference type="ARBA" id="ARBA00023136"/>
    </source>
</evidence>
<keyword evidence="4 8" id="KW-1133">Transmembrane helix</keyword>
<dbReference type="InterPro" id="IPR032692">
    <property type="entry name" value="YccS_N"/>
</dbReference>
<evidence type="ECO:0000256" key="1">
    <source>
        <dbReference type="ARBA" id="ARBA00004651"/>
    </source>
</evidence>
<evidence type="ECO:0000313" key="11">
    <source>
        <dbReference type="EMBL" id="MEU8132810.1"/>
    </source>
</evidence>
<dbReference type="Pfam" id="PF13515">
    <property type="entry name" value="FUSC_2"/>
    <property type="match status" value="1"/>
</dbReference>
<dbReference type="PANTHER" id="PTHR30509:SF9">
    <property type="entry name" value="MULTIDRUG RESISTANCE PROTEIN MDTO"/>
    <property type="match status" value="1"/>
</dbReference>
<reference evidence="11 12" key="1">
    <citation type="submission" date="2024-06" db="EMBL/GenBank/DDBJ databases">
        <title>The Natural Products Discovery Center: Release of the First 8490 Sequenced Strains for Exploring Actinobacteria Biosynthetic Diversity.</title>
        <authorList>
            <person name="Kalkreuter E."/>
            <person name="Kautsar S.A."/>
            <person name="Yang D."/>
            <person name="Bader C.D."/>
            <person name="Teijaro C.N."/>
            <person name="Fluegel L."/>
            <person name="Davis C.M."/>
            <person name="Simpson J.R."/>
            <person name="Lauterbach L."/>
            <person name="Steele A.D."/>
            <person name="Gui C."/>
            <person name="Meng S."/>
            <person name="Li G."/>
            <person name="Viehrig K."/>
            <person name="Ye F."/>
            <person name="Su P."/>
            <person name="Kiefer A.F."/>
            <person name="Nichols A."/>
            <person name="Cepeda A.J."/>
            <person name="Yan W."/>
            <person name="Fan B."/>
            <person name="Jiang Y."/>
            <person name="Adhikari A."/>
            <person name="Zheng C.-J."/>
            <person name="Schuster L."/>
            <person name="Cowan T.M."/>
            <person name="Smanski M.J."/>
            <person name="Chevrette M.G."/>
            <person name="De Carvalho L.P.S."/>
            <person name="Shen B."/>
        </authorList>
    </citation>
    <scope>NUCLEOTIDE SEQUENCE [LARGE SCALE GENOMIC DNA]</scope>
    <source>
        <strain evidence="11 12">NPDC048946</strain>
    </source>
</reference>
<evidence type="ECO:0000256" key="2">
    <source>
        <dbReference type="ARBA" id="ARBA00022475"/>
    </source>
</evidence>
<feature type="domain" description="Integral membrane protein YccS N-terminal" evidence="9">
    <location>
        <begin position="96"/>
        <end position="189"/>
    </location>
</feature>
<evidence type="ECO:0000259" key="9">
    <source>
        <dbReference type="Pfam" id="PF12805"/>
    </source>
</evidence>
<gene>
    <name evidence="11" type="ORF">AB0C36_04805</name>
</gene>
<evidence type="ECO:0000259" key="10">
    <source>
        <dbReference type="Pfam" id="PF13515"/>
    </source>
</evidence>
<feature type="transmembrane region" description="Helical" evidence="8">
    <location>
        <begin position="396"/>
        <end position="417"/>
    </location>
</feature>
<comment type="similarity">
    <text evidence="6">Belongs to the YccS/YhfK family.</text>
</comment>
<comment type="caution">
    <text evidence="11">The sequence shown here is derived from an EMBL/GenBank/DDBJ whole genome shotgun (WGS) entry which is preliminary data.</text>
</comment>
<keyword evidence="2" id="KW-1003">Cell membrane</keyword>
<comment type="subcellular location">
    <subcellularLocation>
        <location evidence="1">Cell membrane</location>
        <topology evidence="1">Multi-pass membrane protein</topology>
    </subcellularLocation>
</comment>
<feature type="region of interest" description="Disordered" evidence="7">
    <location>
        <begin position="614"/>
        <end position="646"/>
    </location>
</feature>
<accession>A0ABV3DAN4</accession>
<keyword evidence="12" id="KW-1185">Reference proteome</keyword>
<feature type="transmembrane region" description="Helical" evidence="8">
    <location>
        <begin position="101"/>
        <end position="132"/>
    </location>
</feature>
<protein>
    <submittedName>
        <fullName evidence="11">FUSC family protein</fullName>
    </submittedName>
</protein>
<evidence type="ECO:0000256" key="8">
    <source>
        <dbReference type="SAM" id="Phobius"/>
    </source>
</evidence>